<comment type="caution">
    <text evidence="2">The sequence shown here is derived from an EMBL/GenBank/DDBJ whole genome shotgun (WGS) entry which is preliminary data.</text>
</comment>
<dbReference type="AlphaFoldDB" id="A0A7C9I4S6"/>
<name>A0A7C9I4S6_9GAMM</name>
<dbReference type="Proteomes" id="UP000479692">
    <property type="component" value="Unassembled WGS sequence"/>
</dbReference>
<proteinExistence type="predicted"/>
<protein>
    <submittedName>
        <fullName evidence="2">Uncharacterized protein</fullName>
    </submittedName>
</protein>
<sequence length="79" mass="8249">MNVGVILALCVFTIGACYSTYLGIGSFVSGQFPAPHAKVSVDCKVVRGIKATVCSLSKTLAGICMAIFTTMIALVSFVR</sequence>
<keyword evidence="1" id="KW-0472">Membrane</keyword>
<dbReference type="RefSeq" id="WP_156641112.1">
    <property type="nucleotide sequence ID" value="NZ_WOXT01000001.1"/>
</dbReference>
<evidence type="ECO:0000313" key="3">
    <source>
        <dbReference type="Proteomes" id="UP000479692"/>
    </source>
</evidence>
<dbReference type="EMBL" id="WOXT01000001">
    <property type="protein sequence ID" value="MUV13889.1"/>
    <property type="molecule type" value="Genomic_DNA"/>
</dbReference>
<feature type="transmembrane region" description="Helical" evidence="1">
    <location>
        <begin position="60"/>
        <end position="78"/>
    </location>
</feature>
<keyword evidence="1" id="KW-1133">Transmembrane helix</keyword>
<keyword evidence="3" id="KW-1185">Reference proteome</keyword>
<gene>
    <name evidence="2" type="ORF">GN331_06650</name>
</gene>
<reference evidence="2 3" key="1">
    <citation type="submission" date="2019-12" db="EMBL/GenBank/DDBJ databases">
        <authorList>
            <person name="Xu J."/>
        </authorList>
    </citation>
    <scope>NUCLEOTIDE SEQUENCE [LARGE SCALE GENOMIC DNA]</scope>
    <source>
        <strain evidence="2 3">HX-5-24</strain>
    </source>
</reference>
<evidence type="ECO:0000313" key="2">
    <source>
        <dbReference type="EMBL" id="MUV13889.1"/>
    </source>
</evidence>
<organism evidence="2 3">
    <name type="scientific">Noviluteimonas gilva</name>
    <dbReference type="NCBI Taxonomy" id="2682097"/>
    <lineage>
        <taxon>Bacteria</taxon>
        <taxon>Pseudomonadati</taxon>
        <taxon>Pseudomonadota</taxon>
        <taxon>Gammaproteobacteria</taxon>
        <taxon>Lysobacterales</taxon>
        <taxon>Lysobacteraceae</taxon>
        <taxon>Noviluteimonas</taxon>
    </lineage>
</organism>
<keyword evidence="1" id="KW-0812">Transmembrane</keyword>
<accession>A0A7C9I4S6</accession>
<evidence type="ECO:0000256" key="1">
    <source>
        <dbReference type="SAM" id="Phobius"/>
    </source>
</evidence>